<dbReference type="HOGENOM" id="CLU_1934018_0_0_11"/>
<gene>
    <name evidence="3" type="ORF">BF93_13165</name>
</gene>
<sequence length="130" mass="13344">MGTSEAAPEGRGRSDASDPPDLPDLPELSSAAVLAVDGARVGHVHDIYLHDASGEFAAISVAIGRLTVRTVLVPAAALASEHPDADGRVHLRVDAAAVRGGLDAPVTLHAEPDVLEQALRALGLEEPAPR</sequence>
<dbReference type="STRING" id="396014.BF93_13165"/>
<evidence type="ECO:0000313" key="3">
    <source>
        <dbReference type="EMBL" id="EWS79529.1"/>
    </source>
</evidence>
<dbReference type="eggNOG" id="ENOG5031E06">
    <property type="taxonomic scope" value="Bacteria"/>
</dbReference>
<protein>
    <recommendedName>
        <fullName evidence="2">PRC-barrel domain-containing protein</fullName>
    </recommendedName>
</protein>
<dbReference type="OrthoDB" id="4794547at2"/>
<dbReference type="Pfam" id="PF05239">
    <property type="entry name" value="PRC"/>
    <property type="match status" value="1"/>
</dbReference>
<dbReference type="Proteomes" id="UP000023067">
    <property type="component" value="Unassembled WGS sequence"/>
</dbReference>
<evidence type="ECO:0000313" key="4">
    <source>
        <dbReference type="Proteomes" id="UP000023067"/>
    </source>
</evidence>
<keyword evidence="4" id="KW-1185">Reference proteome</keyword>
<feature type="domain" description="PRC-barrel" evidence="2">
    <location>
        <begin position="27"/>
        <end position="76"/>
    </location>
</feature>
<feature type="region of interest" description="Disordered" evidence="1">
    <location>
        <begin position="1"/>
        <end position="26"/>
    </location>
</feature>
<dbReference type="RefSeq" id="WP_038374693.1">
    <property type="nucleotide sequence ID" value="NZ_BAAAOW010000003.1"/>
</dbReference>
<dbReference type="SUPFAM" id="SSF50346">
    <property type="entry name" value="PRC-barrel domain"/>
    <property type="match status" value="1"/>
</dbReference>
<proteinExistence type="predicted"/>
<comment type="caution">
    <text evidence="3">The sequence shown here is derived from an EMBL/GenBank/DDBJ whole genome shotgun (WGS) entry which is preliminary data.</text>
</comment>
<evidence type="ECO:0000256" key="1">
    <source>
        <dbReference type="SAM" id="MobiDB-lite"/>
    </source>
</evidence>
<dbReference type="InterPro" id="IPR011033">
    <property type="entry name" value="PRC_barrel-like_sf"/>
</dbReference>
<dbReference type="AlphaFoldDB" id="Z9JN09"/>
<dbReference type="InterPro" id="IPR027275">
    <property type="entry name" value="PRC-brl_dom"/>
</dbReference>
<accession>Z9JN09</accession>
<dbReference type="PATRIC" id="fig|396014.3.peg.3671"/>
<reference evidence="3 4" key="1">
    <citation type="submission" date="2014-02" db="EMBL/GenBank/DDBJ databases">
        <title>Genome sequence of Brachybacterium phenoliresistens strain W13A50.</title>
        <authorList>
            <person name="Wang X."/>
        </authorList>
    </citation>
    <scope>NUCLEOTIDE SEQUENCE [LARGE SCALE GENOMIC DNA]</scope>
    <source>
        <strain evidence="3 4">W13A50</strain>
    </source>
</reference>
<name>Z9JN09_9MICO</name>
<evidence type="ECO:0000259" key="2">
    <source>
        <dbReference type="Pfam" id="PF05239"/>
    </source>
</evidence>
<organism evidence="3 4">
    <name type="scientific">Brachybacterium phenoliresistens</name>
    <dbReference type="NCBI Taxonomy" id="396014"/>
    <lineage>
        <taxon>Bacteria</taxon>
        <taxon>Bacillati</taxon>
        <taxon>Actinomycetota</taxon>
        <taxon>Actinomycetes</taxon>
        <taxon>Micrococcales</taxon>
        <taxon>Dermabacteraceae</taxon>
        <taxon>Brachybacterium</taxon>
    </lineage>
</organism>
<dbReference type="EMBL" id="JDYK01000034">
    <property type="protein sequence ID" value="EWS79529.1"/>
    <property type="molecule type" value="Genomic_DNA"/>
</dbReference>